<feature type="domain" description="FtsX extracellular" evidence="15">
    <location>
        <begin position="83"/>
        <end position="175"/>
    </location>
</feature>
<comment type="function">
    <text evidence="12">Part of the ABC transporter FtsEX involved in cellular division.</text>
</comment>
<protein>
    <recommendedName>
        <fullName evidence="4 12">Cell division protein FtsX</fullName>
    </recommendedName>
</protein>
<evidence type="ECO:0000256" key="6">
    <source>
        <dbReference type="ARBA" id="ARBA00022519"/>
    </source>
</evidence>
<dbReference type="InterPro" id="IPR047590">
    <property type="entry name" value="FtsX_proteobact-type"/>
</dbReference>
<keyword evidence="8 13" id="KW-0812">Transmembrane</keyword>
<comment type="similarity">
    <text evidence="2 12">Belongs to the ABC-4 integral membrane protein family. FtsX subfamily.</text>
</comment>
<keyword evidence="5 12" id="KW-1003">Cell membrane</keyword>
<dbReference type="GO" id="GO:0005886">
    <property type="term" value="C:plasma membrane"/>
    <property type="evidence" value="ECO:0007669"/>
    <property type="project" value="UniProtKB-SubCell"/>
</dbReference>
<keyword evidence="17" id="KW-1185">Reference proteome</keyword>
<reference evidence="16 17" key="1">
    <citation type="submission" date="2018-11" db="EMBL/GenBank/DDBJ databases">
        <title>Genomic Encyclopedia of Type Strains, Phase IV (KMG-IV): sequencing the most valuable type-strain genomes for metagenomic binning, comparative biology and taxonomic classification.</title>
        <authorList>
            <person name="Goeker M."/>
        </authorList>
    </citation>
    <scope>NUCLEOTIDE SEQUENCE [LARGE SCALE GENOMIC DNA]</scope>
    <source>
        <strain evidence="16 17">DSM 100316</strain>
    </source>
</reference>
<evidence type="ECO:0000256" key="13">
    <source>
        <dbReference type="SAM" id="Phobius"/>
    </source>
</evidence>
<organism evidence="16 17">
    <name type="scientific">Sinobacterium caligoides</name>
    <dbReference type="NCBI Taxonomy" id="933926"/>
    <lineage>
        <taxon>Bacteria</taxon>
        <taxon>Pseudomonadati</taxon>
        <taxon>Pseudomonadota</taxon>
        <taxon>Gammaproteobacteria</taxon>
        <taxon>Cellvibrionales</taxon>
        <taxon>Spongiibacteraceae</taxon>
        <taxon>Sinobacterium</taxon>
    </lineage>
</organism>
<evidence type="ECO:0000313" key="17">
    <source>
        <dbReference type="Proteomes" id="UP000275394"/>
    </source>
</evidence>
<evidence type="ECO:0000256" key="1">
    <source>
        <dbReference type="ARBA" id="ARBA00004429"/>
    </source>
</evidence>
<feature type="domain" description="ABC3 transporter permease C-terminal" evidence="14">
    <location>
        <begin position="200"/>
        <end position="317"/>
    </location>
</feature>
<dbReference type="InterPro" id="IPR003838">
    <property type="entry name" value="ABC3_permease_C"/>
</dbReference>
<feature type="transmembrane region" description="Helical" evidence="13">
    <location>
        <begin position="197"/>
        <end position="217"/>
    </location>
</feature>
<evidence type="ECO:0000256" key="2">
    <source>
        <dbReference type="ARBA" id="ARBA00007379"/>
    </source>
</evidence>
<dbReference type="EMBL" id="RKHR01000006">
    <property type="protein sequence ID" value="ROR98943.1"/>
    <property type="molecule type" value="Genomic_DNA"/>
</dbReference>
<evidence type="ECO:0000256" key="8">
    <source>
        <dbReference type="ARBA" id="ARBA00022692"/>
    </source>
</evidence>
<dbReference type="Proteomes" id="UP000275394">
    <property type="component" value="Unassembled WGS sequence"/>
</dbReference>
<evidence type="ECO:0000313" key="16">
    <source>
        <dbReference type="EMBL" id="ROR98943.1"/>
    </source>
</evidence>
<dbReference type="Pfam" id="PF02687">
    <property type="entry name" value="FtsX"/>
    <property type="match status" value="1"/>
</dbReference>
<dbReference type="InterPro" id="IPR040690">
    <property type="entry name" value="FtsX_ECD"/>
</dbReference>
<gene>
    <name evidence="16" type="ORF">EDC56_3183</name>
</gene>
<dbReference type="PIRSF" id="PIRSF003097">
    <property type="entry name" value="FtsX"/>
    <property type="match status" value="1"/>
</dbReference>
<dbReference type="Gene3D" id="3.30.70.3040">
    <property type="match status" value="1"/>
</dbReference>
<evidence type="ECO:0000256" key="12">
    <source>
        <dbReference type="PIRNR" id="PIRNR003097"/>
    </source>
</evidence>
<accession>A0A3N2DGL7</accession>
<sequence>MADGNNRARGAQSSHVGLADLFRAWVDNHKKVVRDSIQRLLDSPLSTLLTWVVIAIALALPMTLYIALSNIQGLSIGLDGSAQVSIYLKQDVTPQAGEKLAAKLPLRKDIRAAHYISKQQALAEFRALSGFGEAIDALNENPLPAVIVVQPAPSVVQSGKAKDLLASLADLPEVDLAQLDLEWVQRLYSMMDIVERVVNALSILLGLGVLSVIGNTIRLTIESRRDEIVVAKLVGATDTFVRRPFLYTGMLYGLGGAFCSWCIVFATLWWLSGPVLALADLYHSNFQLRGLDLIDTLLLLLGGSMLGWVGAWLAVSRHLGSIEPK</sequence>
<evidence type="ECO:0000256" key="11">
    <source>
        <dbReference type="ARBA" id="ARBA00023306"/>
    </source>
</evidence>
<comment type="caution">
    <text evidence="16">The sequence shown here is derived from an EMBL/GenBank/DDBJ whole genome shotgun (WGS) entry which is preliminary data.</text>
</comment>
<dbReference type="AlphaFoldDB" id="A0A3N2DGL7"/>
<feature type="transmembrane region" description="Helical" evidence="13">
    <location>
        <begin position="291"/>
        <end position="315"/>
    </location>
</feature>
<name>A0A3N2DGL7_9GAMM</name>
<dbReference type="OrthoDB" id="9813411at2"/>
<dbReference type="GO" id="GO:0032153">
    <property type="term" value="C:cell division site"/>
    <property type="evidence" value="ECO:0007669"/>
    <property type="project" value="TreeGrafter"/>
</dbReference>
<dbReference type="PANTHER" id="PTHR47755">
    <property type="entry name" value="CELL DIVISION PROTEIN FTSX"/>
    <property type="match status" value="1"/>
</dbReference>
<keyword evidence="9 13" id="KW-1133">Transmembrane helix</keyword>
<dbReference type="PANTHER" id="PTHR47755:SF1">
    <property type="entry name" value="CELL DIVISION PROTEIN FTSX"/>
    <property type="match status" value="1"/>
</dbReference>
<keyword evidence="10 12" id="KW-0472">Membrane</keyword>
<evidence type="ECO:0000256" key="4">
    <source>
        <dbReference type="ARBA" id="ARBA00021907"/>
    </source>
</evidence>
<evidence type="ECO:0000256" key="9">
    <source>
        <dbReference type="ARBA" id="ARBA00022989"/>
    </source>
</evidence>
<feature type="transmembrane region" description="Helical" evidence="13">
    <location>
        <begin position="251"/>
        <end position="271"/>
    </location>
</feature>
<evidence type="ECO:0000256" key="7">
    <source>
        <dbReference type="ARBA" id="ARBA00022618"/>
    </source>
</evidence>
<dbReference type="NCBIfam" id="TIGR00439">
    <property type="entry name" value="FtsX_Gneg"/>
    <property type="match status" value="1"/>
</dbReference>
<feature type="transmembrane region" description="Helical" evidence="13">
    <location>
        <begin position="48"/>
        <end position="68"/>
    </location>
</feature>
<dbReference type="GO" id="GO:0051301">
    <property type="term" value="P:cell division"/>
    <property type="evidence" value="ECO:0007669"/>
    <property type="project" value="UniProtKB-KW"/>
</dbReference>
<keyword evidence="11 12" id="KW-0131">Cell cycle</keyword>
<evidence type="ECO:0000256" key="5">
    <source>
        <dbReference type="ARBA" id="ARBA00022475"/>
    </source>
</evidence>
<evidence type="ECO:0000256" key="3">
    <source>
        <dbReference type="ARBA" id="ARBA00011160"/>
    </source>
</evidence>
<dbReference type="Pfam" id="PF18075">
    <property type="entry name" value="FtsX_ECD"/>
    <property type="match status" value="1"/>
</dbReference>
<proteinExistence type="inferred from homology"/>
<comment type="subunit">
    <text evidence="3">Forms a membrane-associated complex with FtsE.</text>
</comment>
<keyword evidence="6 12" id="KW-0997">Cell inner membrane</keyword>
<dbReference type="InterPro" id="IPR004513">
    <property type="entry name" value="FtsX"/>
</dbReference>
<evidence type="ECO:0000256" key="10">
    <source>
        <dbReference type="ARBA" id="ARBA00023136"/>
    </source>
</evidence>
<keyword evidence="7 12" id="KW-0132">Cell division</keyword>
<dbReference type="RefSeq" id="WP_123713511.1">
    <property type="nucleotide sequence ID" value="NZ_RKHR01000006.1"/>
</dbReference>
<evidence type="ECO:0000259" key="14">
    <source>
        <dbReference type="Pfam" id="PF02687"/>
    </source>
</evidence>
<comment type="subcellular location">
    <subcellularLocation>
        <location evidence="1">Cell inner membrane</location>
        <topology evidence="1">Multi-pass membrane protein</topology>
    </subcellularLocation>
</comment>
<evidence type="ECO:0000259" key="15">
    <source>
        <dbReference type="Pfam" id="PF18075"/>
    </source>
</evidence>